<dbReference type="AlphaFoldDB" id="A0A2A9PSU3"/>
<dbReference type="Proteomes" id="UP000037136">
    <property type="component" value="Unassembled WGS sequence"/>
</dbReference>
<dbReference type="InterPro" id="IPR050316">
    <property type="entry name" value="Tyrosinase/Hemocyanin"/>
</dbReference>
<evidence type="ECO:0000256" key="4">
    <source>
        <dbReference type="ARBA" id="ARBA00023008"/>
    </source>
</evidence>
<evidence type="ECO:0000313" key="12">
    <source>
        <dbReference type="Proteomes" id="UP000037136"/>
    </source>
</evidence>
<comment type="similarity">
    <text evidence="1">Belongs to the tyrosinase family.</text>
</comment>
<proteinExistence type="inferred from homology"/>
<keyword evidence="8" id="KW-0732">Signal</keyword>
<comment type="catalytic activity">
    <reaction evidence="7">
        <text>L-tyrosine + O2 = L-dopaquinone + H2O</text>
        <dbReference type="Rhea" id="RHEA:18117"/>
        <dbReference type="ChEBI" id="CHEBI:15377"/>
        <dbReference type="ChEBI" id="CHEBI:15379"/>
        <dbReference type="ChEBI" id="CHEBI:57924"/>
        <dbReference type="ChEBI" id="CHEBI:58315"/>
        <dbReference type="EC" id="1.14.18.1"/>
    </reaction>
</comment>
<protein>
    <recommendedName>
        <fullName evidence="2">tyrosinase</fullName>
        <ecNumber evidence="2">1.14.18.1</ecNumber>
    </recommendedName>
</protein>
<evidence type="ECO:0000313" key="11">
    <source>
        <dbReference type="EMBL" id="PFH63361.1"/>
    </source>
</evidence>
<evidence type="ECO:0000256" key="3">
    <source>
        <dbReference type="ARBA" id="ARBA00022723"/>
    </source>
</evidence>
<dbReference type="PANTHER" id="PTHR11474:SF76">
    <property type="entry name" value="SHKT DOMAIN-CONTAINING PROTEIN"/>
    <property type="match status" value="1"/>
</dbReference>
<evidence type="ECO:0000256" key="7">
    <source>
        <dbReference type="ARBA" id="ARBA00048881"/>
    </source>
</evidence>
<dbReference type="EC" id="1.14.18.1" evidence="2"/>
<keyword evidence="12" id="KW-1185">Reference proteome</keyword>
<keyword evidence="4" id="KW-0186">Copper</keyword>
<dbReference type="GO" id="GO:0042438">
    <property type="term" value="P:melanin biosynthetic process"/>
    <property type="evidence" value="ECO:0007669"/>
    <property type="project" value="UniProtKB-KW"/>
</dbReference>
<dbReference type="SUPFAM" id="SSF48056">
    <property type="entry name" value="Di-copper centre-containing domain"/>
    <property type="match status" value="1"/>
</dbReference>
<gene>
    <name evidence="11" type="ORF">XA68_12325</name>
</gene>
<dbReference type="OrthoDB" id="6132182at2759"/>
<sequence>MPSFVSVVLLTLTSALQGLSQNFVPVTGVPLTHQAAPLRKNINDFQAEGGPQWSLYNLALSALQRDPDDYLLSYFQIAGIHGLPFIEWNGAGPGVGEAWGGYCPHNENLFLSWHRAYVLLFEQTLADRARQIASSYPQQVRAQWLQAAETLRSPYWDWASDSRVPASTIPSTVRVTGNELQEIVIDNPLAPYRFPQVVLNGKYGPFDPQMRAETFRCPAPNSYPQSANGLLASRPFRQWTYDVLTRAGNFTEFSLGGGLVSVEQIHNQVHLDAACANIFSEFALTAFDPLFMLHHTQVDRLWSYWQVLRPDQDIFTQPYAGLSRFATRQGTIITWDSPLEPFFDRRRGFLTTSAMRAIWNFGYSYAGIEWWQKNEEQMRQDVTTIINQLYAPNQPPTGPLRKRTEPSTRYFARLAVDVAQLERPCRVYLFVNGTKAGSLAVMNRPEKGVVHTGFGLDVVAPAEELQSIFEAEHKPDIEVEIQKLDGSIIPLKPVTSLAVELEAVQVVHPSTLEQLPEYGASRRFDVVVVDRHRDA</sequence>
<dbReference type="PANTHER" id="PTHR11474">
    <property type="entry name" value="TYROSINASE FAMILY MEMBER"/>
    <property type="match status" value="1"/>
</dbReference>
<feature type="chain" id="PRO_5013378397" description="tyrosinase" evidence="8">
    <location>
        <begin position="21"/>
        <end position="535"/>
    </location>
</feature>
<dbReference type="PROSITE" id="PS00497">
    <property type="entry name" value="TYROSINASE_1"/>
    <property type="match status" value="1"/>
</dbReference>
<dbReference type="InterPro" id="IPR008922">
    <property type="entry name" value="Di-copper_centre_dom_sf"/>
</dbReference>
<evidence type="ECO:0000256" key="6">
    <source>
        <dbReference type="ARBA" id="ARBA00048233"/>
    </source>
</evidence>
<evidence type="ECO:0000256" key="5">
    <source>
        <dbReference type="ARBA" id="ARBA00023101"/>
    </source>
</evidence>
<keyword evidence="3" id="KW-0479">Metal-binding</keyword>
<comment type="caution">
    <text evidence="11">The sequence shown here is derived from an EMBL/GenBank/DDBJ whole genome shotgun (WGS) entry which is preliminary data.</text>
</comment>
<feature type="domain" description="Tyrosinase copper-binding" evidence="10">
    <location>
        <begin position="288"/>
        <end position="299"/>
    </location>
</feature>
<dbReference type="PROSITE" id="PS00498">
    <property type="entry name" value="TYROSINASE_2"/>
    <property type="match status" value="1"/>
</dbReference>
<evidence type="ECO:0000259" key="10">
    <source>
        <dbReference type="PROSITE" id="PS00498"/>
    </source>
</evidence>
<name>A0A2A9PSU3_OPHUN</name>
<reference evidence="11 12" key="2">
    <citation type="journal article" date="2017" name="Sci. Rep.">
        <title>Ant-infecting Ophiocordyceps genomes reveal a high diversity of potential behavioral manipulation genes and a possible major role for enterotoxins.</title>
        <authorList>
            <person name="de Bekker C."/>
            <person name="Ohm R.A."/>
            <person name="Evans H.C."/>
            <person name="Brachmann A."/>
            <person name="Hughes D.P."/>
        </authorList>
    </citation>
    <scope>NUCLEOTIDE SEQUENCE [LARGE SCALE GENOMIC DNA]</scope>
    <source>
        <strain evidence="11 12">SC16a</strain>
    </source>
</reference>
<accession>A0A2A9PSU3</accession>
<dbReference type="GO" id="GO:0046872">
    <property type="term" value="F:metal ion binding"/>
    <property type="evidence" value="ECO:0007669"/>
    <property type="project" value="UniProtKB-KW"/>
</dbReference>
<evidence type="ECO:0000259" key="9">
    <source>
        <dbReference type="PROSITE" id="PS00497"/>
    </source>
</evidence>
<feature type="signal peptide" evidence="8">
    <location>
        <begin position="1"/>
        <end position="20"/>
    </location>
</feature>
<evidence type="ECO:0000256" key="1">
    <source>
        <dbReference type="ARBA" id="ARBA00009928"/>
    </source>
</evidence>
<dbReference type="PRINTS" id="PR00092">
    <property type="entry name" value="TYROSINASE"/>
</dbReference>
<dbReference type="Gene3D" id="1.10.1280.10">
    <property type="entry name" value="Di-copper center containing domain from catechol oxidase"/>
    <property type="match status" value="1"/>
</dbReference>
<dbReference type="STRING" id="268505.A0A2A9PSU3"/>
<keyword evidence="5" id="KW-0470">Melanin biosynthesis</keyword>
<dbReference type="GO" id="GO:0004503">
    <property type="term" value="F:tyrosinase activity"/>
    <property type="evidence" value="ECO:0007669"/>
    <property type="project" value="UniProtKB-EC"/>
</dbReference>
<comment type="catalytic activity">
    <reaction evidence="6">
        <text>2 L-dopa + O2 = 2 L-dopaquinone + 2 H2O</text>
        <dbReference type="Rhea" id="RHEA:34287"/>
        <dbReference type="ChEBI" id="CHEBI:15377"/>
        <dbReference type="ChEBI" id="CHEBI:15379"/>
        <dbReference type="ChEBI" id="CHEBI:57504"/>
        <dbReference type="ChEBI" id="CHEBI:57924"/>
        <dbReference type="EC" id="1.14.18.1"/>
    </reaction>
</comment>
<reference evidence="11 12" key="1">
    <citation type="journal article" date="2015" name="BMC Genomics">
        <title>Gene expression during zombie ant biting behavior reflects the complexity underlying fungal parasitic behavioral manipulation.</title>
        <authorList>
            <person name="de Bekker C."/>
            <person name="Ohm R.A."/>
            <person name="Loreto R.G."/>
            <person name="Sebastian A."/>
            <person name="Albert I."/>
            <person name="Merrow M."/>
            <person name="Brachmann A."/>
            <person name="Hughes D.P."/>
        </authorList>
    </citation>
    <scope>NUCLEOTIDE SEQUENCE [LARGE SCALE GENOMIC DNA]</scope>
    <source>
        <strain evidence="11 12">SC16a</strain>
    </source>
</reference>
<dbReference type="EMBL" id="LAZP02000002">
    <property type="protein sequence ID" value="PFH63361.1"/>
    <property type="molecule type" value="Genomic_DNA"/>
</dbReference>
<dbReference type="Pfam" id="PF00264">
    <property type="entry name" value="Tyrosinase"/>
    <property type="match status" value="1"/>
</dbReference>
<evidence type="ECO:0000256" key="8">
    <source>
        <dbReference type="SAM" id="SignalP"/>
    </source>
</evidence>
<dbReference type="InterPro" id="IPR002227">
    <property type="entry name" value="Tyrosinase_Cu-bd"/>
</dbReference>
<organism evidence="11 12">
    <name type="scientific">Ophiocordyceps unilateralis</name>
    <name type="common">Zombie-ant fungus</name>
    <name type="synonym">Torrubia unilateralis</name>
    <dbReference type="NCBI Taxonomy" id="268505"/>
    <lineage>
        <taxon>Eukaryota</taxon>
        <taxon>Fungi</taxon>
        <taxon>Dikarya</taxon>
        <taxon>Ascomycota</taxon>
        <taxon>Pezizomycotina</taxon>
        <taxon>Sordariomycetes</taxon>
        <taxon>Hypocreomycetidae</taxon>
        <taxon>Hypocreales</taxon>
        <taxon>Ophiocordycipitaceae</taxon>
        <taxon>Ophiocordyceps</taxon>
    </lineage>
</organism>
<evidence type="ECO:0000256" key="2">
    <source>
        <dbReference type="ARBA" id="ARBA00011906"/>
    </source>
</evidence>
<feature type="domain" description="Tyrosinase copper-binding" evidence="9">
    <location>
        <begin position="105"/>
        <end position="122"/>
    </location>
</feature>